<dbReference type="EMBL" id="PDJF01000001">
    <property type="protein sequence ID" value="PFG27411.1"/>
    <property type="molecule type" value="Genomic_DNA"/>
</dbReference>
<accession>A0A2A9DM17</accession>
<name>A0A2A9DM17_9CORY</name>
<dbReference type="AlphaFoldDB" id="A0A2A9DM17"/>
<organism evidence="1 2">
    <name type="scientific">Corynebacterium renale</name>
    <dbReference type="NCBI Taxonomy" id="1724"/>
    <lineage>
        <taxon>Bacteria</taxon>
        <taxon>Bacillati</taxon>
        <taxon>Actinomycetota</taxon>
        <taxon>Actinomycetes</taxon>
        <taxon>Mycobacteriales</taxon>
        <taxon>Corynebacteriaceae</taxon>
        <taxon>Corynebacterium</taxon>
    </lineage>
</organism>
<dbReference type="OrthoDB" id="4412746at2"/>
<proteinExistence type="predicted"/>
<sequence length="195" mass="20568">MDSLSVEDYLRKSLGKLERYLPVLDELLVPSSSSKSDGGVRGGAPGSRPPLSVPLLDLKCQVEDTLSRWVVMALSVSGVPTPGPWHGVDAVAVLGELAGVVASQPWASRCCDEVAALALVVGDVVAPSDGVGHMPPEVGGVREVASWAVHLGRKVHYSTVSRWAKAGKIPSENTADGRTLVRLADVLERCHELGF</sequence>
<dbReference type="STRING" id="1724.GCA_001044175_00747"/>
<protein>
    <submittedName>
        <fullName evidence="1">Uncharacterized protein</fullName>
    </submittedName>
</protein>
<evidence type="ECO:0000313" key="1">
    <source>
        <dbReference type="EMBL" id="PFG27411.1"/>
    </source>
</evidence>
<evidence type="ECO:0000313" key="2">
    <source>
        <dbReference type="Proteomes" id="UP000221653"/>
    </source>
</evidence>
<reference evidence="1 2" key="1">
    <citation type="submission" date="2017-10" db="EMBL/GenBank/DDBJ databases">
        <title>Sequencing the genomes of 1000 actinobacteria strains.</title>
        <authorList>
            <person name="Klenk H.-P."/>
        </authorList>
    </citation>
    <scope>NUCLEOTIDE SEQUENCE [LARGE SCALE GENOMIC DNA]</scope>
    <source>
        <strain evidence="1 2">DSM 20688</strain>
    </source>
</reference>
<dbReference type="Proteomes" id="UP000221653">
    <property type="component" value="Unassembled WGS sequence"/>
</dbReference>
<keyword evidence="2" id="KW-1185">Reference proteome</keyword>
<dbReference type="RefSeq" id="WP_048378867.1">
    <property type="nucleotide sequence ID" value="NZ_LDYE01000002.1"/>
</dbReference>
<gene>
    <name evidence="1" type="ORF">ATK06_0469</name>
</gene>
<comment type="caution">
    <text evidence="1">The sequence shown here is derived from an EMBL/GenBank/DDBJ whole genome shotgun (WGS) entry which is preliminary data.</text>
</comment>